<protein>
    <submittedName>
        <fullName evidence="5">SDR family oxidoreductase</fullName>
    </submittedName>
</protein>
<evidence type="ECO:0000256" key="2">
    <source>
        <dbReference type="ARBA" id="ARBA00022857"/>
    </source>
</evidence>
<dbReference type="Proteomes" id="UP000586827">
    <property type="component" value="Unassembled WGS sequence"/>
</dbReference>
<proteinExistence type="inferred from homology"/>
<dbReference type="PROSITE" id="PS00061">
    <property type="entry name" value="ADH_SHORT"/>
    <property type="match status" value="1"/>
</dbReference>
<dbReference type="PRINTS" id="PR00080">
    <property type="entry name" value="SDRFAMILY"/>
</dbReference>
<dbReference type="RefSeq" id="WP_067523180.1">
    <property type="nucleotide sequence ID" value="NZ_JABELX010000004.1"/>
</dbReference>
<dbReference type="FunFam" id="3.40.50.720:FF:000084">
    <property type="entry name" value="Short-chain dehydrogenase reductase"/>
    <property type="match status" value="1"/>
</dbReference>
<comment type="caution">
    <text evidence="5">The sequence shown here is derived from an EMBL/GenBank/DDBJ whole genome shotgun (WGS) entry which is preliminary data.</text>
</comment>
<dbReference type="InterPro" id="IPR002347">
    <property type="entry name" value="SDR_fam"/>
</dbReference>
<dbReference type="GO" id="GO:0016491">
    <property type="term" value="F:oxidoreductase activity"/>
    <property type="evidence" value="ECO:0007669"/>
    <property type="project" value="UniProtKB-KW"/>
</dbReference>
<keyword evidence="3" id="KW-0560">Oxidoreductase</keyword>
<reference evidence="5 6" key="1">
    <citation type="submission" date="2020-05" db="EMBL/GenBank/DDBJ databases">
        <title>MicrobeNet Type strains.</title>
        <authorList>
            <person name="Nicholson A.C."/>
        </authorList>
    </citation>
    <scope>NUCLEOTIDE SEQUENCE [LARGE SCALE GENOMIC DNA]</scope>
    <source>
        <strain evidence="5 6">JCM 3224</strain>
    </source>
</reference>
<keyword evidence="6" id="KW-1185">Reference proteome</keyword>
<evidence type="ECO:0000313" key="6">
    <source>
        <dbReference type="Proteomes" id="UP000586827"/>
    </source>
</evidence>
<evidence type="ECO:0000256" key="3">
    <source>
        <dbReference type="ARBA" id="ARBA00023002"/>
    </source>
</evidence>
<name>A0A849C3Q7_9NOCA</name>
<dbReference type="InterPro" id="IPR036291">
    <property type="entry name" value="NAD(P)-bd_dom_sf"/>
</dbReference>
<dbReference type="PRINTS" id="PR00081">
    <property type="entry name" value="GDHRDH"/>
</dbReference>
<keyword evidence="2" id="KW-0521">NADP</keyword>
<dbReference type="CDD" id="cd05233">
    <property type="entry name" value="SDR_c"/>
    <property type="match status" value="1"/>
</dbReference>
<evidence type="ECO:0000313" key="5">
    <source>
        <dbReference type="EMBL" id="NNH70975.1"/>
    </source>
</evidence>
<dbReference type="PANTHER" id="PTHR43391">
    <property type="entry name" value="RETINOL DEHYDROGENASE-RELATED"/>
    <property type="match status" value="1"/>
</dbReference>
<evidence type="ECO:0000256" key="4">
    <source>
        <dbReference type="RuleBase" id="RU000363"/>
    </source>
</evidence>
<sequence length="292" mass="31108">MRTAIVTGAASGIGRGYAVALAEEGYYVLVTDVDEAGAKAVAEELNRVGSGRAEALYLDVTDAQAVAAAVHRVKAEHGRLDMMFNNAGVFVGGPVEEITLEHWRIACEVMVMGVVNGVDAAYKVMVEQGFGSIVNTASMAGLTPFAFMAPYNMAKHAVVGLTMALRGEAGAHGVRVACVCPIAINTNLLTHVNGGLGGVPEGDFVGSLYERFGHYARYIPNFILMSPEVHGRKVLRAAERNRAYVIEPWYGRQVWWLSRLAPTAPARIGGVASRGVRAARPLIAKLADRLTA</sequence>
<gene>
    <name evidence="5" type="ORF">HLB23_14070</name>
</gene>
<dbReference type="AlphaFoldDB" id="A0A849C3Q7"/>
<dbReference type="SUPFAM" id="SSF51735">
    <property type="entry name" value="NAD(P)-binding Rossmann-fold domains"/>
    <property type="match status" value="1"/>
</dbReference>
<dbReference type="EMBL" id="JABELX010000004">
    <property type="protein sequence ID" value="NNH70975.1"/>
    <property type="molecule type" value="Genomic_DNA"/>
</dbReference>
<dbReference type="PANTHER" id="PTHR43391:SF14">
    <property type="entry name" value="DEHYDROGENASE_REDUCTASE SDR FAMILY PROTEIN 7-LIKE"/>
    <property type="match status" value="1"/>
</dbReference>
<accession>A0A849C3Q7</accession>
<dbReference type="Gene3D" id="3.40.50.720">
    <property type="entry name" value="NAD(P)-binding Rossmann-like Domain"/>
    <property type="match status" value="1"/>
</dbReference>
<comment type="similarity">
    <text evidence="1 4">Belongs to the short-chain dehydrogenases/reductases (SDR) family.</text>
</comment>
<dbReference type="InterPro" id="IPR020904">
    <property type="entry name" value="Sc_DH/Rdtase_CS"/>
</dbReference>
<dbReference type="Pfam" id="PF00106">
    <property type="entry name" value="adh_short"/>
    <property type="match status" value="1"/>
</dbReference>
<organism evidence="5 6">
    <name type="scientific">Nocardia uniformis</name>
    <dbReference type="NCBI Taxonomy" id="53432"/>
    <lineage>
        <taxon>Bacteria</taxon>
        <taxon>Bacillati</taxon>
        <taxon>Actinomycetota</taxon>
        <taxon>Actinomycetes</taxon>
        <taxon>Mycobacteriales</taxon>
        <taxon>Nocardiaceae</taxon>
        <taxon>Nocardia</taxon>
    </lineage>
</organism>
<evidence type="ECO:0000256" key="1">
    <source>
        <dbReference type="ARBA" id="ARBA00006484"/>
    </source>
</evidence>